<evidence type="ECO:0000313" key="1">
    <source>
        <dbReference type="EMBL" id="UOQ51584.1"/>
    </source>
</evidence>
<gene>
    <name evidence="1" type="ORF">MUN80_17690</name>
</gene>
<dbReference type="Proteomes" id="UP000831785">
    <property type="component" value="Chromosome"/>
</dbReference>
<accession>A0ABY4F6P5</accession>
<evidence type="ECO:0008006" key="3">
    <source>
        <dbReference type="Google" id="ProtNLM"/>
    </source>
</evidence>
<proteinExistence type="predicted"/>
<keyword evidence="2" id="KW-1185">Reference proteome</keyword>
<name>A0ABY4F6P5_9BACT</name>
<sequence length="155" mass="16750">MSARTPVTRSISFNAAMLEAVRANRKTVTRRRLAAGLPLHEAPDAYLFGGMDADVARFEPRPSAAMPAALRITCPFGQPGDLLQVVEAPELVLEVCSVRAEQLQGITATEAQAEGLAASDGAAALAAFRTLIDSIYPSAWVRNEWVWVIGFRRVQ</sequence>
<reference evidence="1 2" key="1">
    <citation type="submission" date="2022-04" db="EMBL/GenBank/DDBJ databases">
        <title>Hymenobacter sp. isolated from the air.</title>
        <authorList>
            <person name="Won M."/>
            <person name="Lee C.-M."/>
            <person name="Woen H.-Y."/>
            <person name="Kwon S.-W."/>
        </authorList>
    </citation>
    <scope>NUCLEOTIDE SEQUENCE [LARGE SCALE GENOMIC DNA]</scope>
    <source>
        <strain evidence="2">5116 S-27</strain>
    </source>
</reference>
<dbReference type="RefSeq" id="WP_244714791.1">
    <property type="nucleotide sequence ID" value="NZ_CP095049.1"/>
</dbReference>
<organism evidence="1 2">
    <name type="scientific">Hymenobacter cellulosivorans</name>
    <dbReference type="NCBI Taxonomy" id="2932249"/>
    <lineage>
        <taxon>Bacteria</taxon>
        <taxon>Pseudomonadati</taxon>
        <taxon>Bacteroidota</taxon>
        <taxon>Cytophagia</taxon>
        <taxon>Cytophagales</taxon>
        <taxon>Hymenobacteraceae</taxon>
        <taxon>Hymenobacter</taxon>
    </lineage>
</organism>
<evidence type="ECO:0000313" key="2">
    <source>
        <dbReference type="Proteomes" id="UP000831785"/>
    </source>
</evidence>
<protein>
    <recommendedName>
        <fullName evidence="3">ASCH domain-containing protein</fullName>
    </recommendedName>
</protein>
<dbReference type="EMBL" id="CP095049">
    <property type="protein sequence ID" value="UOQ51584.1"/>
    <property type="molecule type" value="Genomic_DNA"/>
</dbReference>